<keyword evidence="1" id="KW-0472">Membrane</keyword>
<evidence type="ECO:0000256" key="1">
    <source>
        <dbReference type="SAM" id="Phobius"/>
    </source>
</evidence>
<keyword evidence="3" id="KW-1185">Reference proteome</keyword>
<evidence type="ECO:0000313" key="2">
    <source>
        <dbReference type="EMBL" id="MBU3077494.1"/>
    </source>
</evidence>
<keyword evidence="1" id="KW-0812">Transmembrane</keyword>
<proteinExistence type="predicted"/>
<evidence type="ECO:0000313" key="3">
    <source>
        <dbReference type="Proteomes" id="UP000776276"/>
    </source>
</evidence>
<reference evidence="2 3" key="1">
    <citation type="submission" date="2021-06" db="EMBL/GenBank/DDBJ databases">
        <title>Sphingomonas sp. XMGL2, whole genome shotgun sequencing project.</title>
        <authorList>
            <person name="Zhao G."/>
            <person name="Shen L."/>
        </authorList>
    </citation>
    <scope>NUCLEOTIDE SEQUENCE [LARGE SCALE GENOMIC DNA]</scope>
    <source>
        <strain evidence="2 3">XMGL2</strain>
    </source>
</reference>
<gene>
    <name evidence="2" type="ORF">KOF26_06400</name>
</gene>
<dbReference type="RefSeq" id="WP_216323170.1">
    <property type="nucleotide sequence ID" value="NZ_JAHKRT010000003.1"/>
</dbReference>
<accession>A0ABS6BH38</accession>
<feature type="transmembrane region" description="Helical" evidence="1">
    <location>
        <begin position="33"/>
        <end position="53"/>
    </location>
</feature>
<protein>
    <submittedName>
        <fullName evidence="2">Uncharacterized protein</fullName>
    </submittedName>
</protein>
<sequence>MIVHVACCCKHIRMSRHRYWPSLDIADTLAKGIKMAGSACACAGFTIFFNAFFMQSGASIRGSVR</sequence>
<dbReference type="EMBL" id="JAHKRT010000003">
    <property type="protein sequence ID" value="MBU3077494.1"/>
    <property type="molecule type" value="Genomic_DNA"/>
</dbReference>
<organism evidence="2 3">
    <name type="scientific">Sphingomonas quercus</name>
    <dbReference type="NCBI Taxonomy" id="2842451"/>
    <lineage>
        <taxon>Bacteria</taxon>
        <taxon>Pseudomonadati</taxon>
        <taxon>Pseudomonadota</taxon>
        <taxon>Alphaproteobacteria</taxon>
        <taxon>Sphingomonadales</taxon>
        <taxon>Sphingomonadaceae</taxon>
        <taxon>Sphingomonas</taxon>
    </lineage>
</organism>
<name>A0ABS6BH38_9SPHN</name>
<keyword evidence="1" id="KW-1133">Transmembrane helix</keyword>
<comment type="caution">
    <text evidence="2">The sequence shown here is derived from an EMBL/GenBank/DDBJ whole genome shotgun (WGS) entry which is preliminary data.</text>
</comment>
<dbReference type="Proteomes" id="UP000776276">
    <property type="component" value="Unassembled WGS sequence"/>
</dbReference>